<reference evidence="4" key="1">
    <citation type="journal article" date="2019" name="Int. J. Syst. Evol. Microbiol.">
        <title>The Global Catalogue of Microorganisms (GCM) 10K type strain sequencing project: providing services to taxonomists for standard genome sequencing and annotation.</title>
        <authorList>
            <consortium name="The Broad Institute Genomics Platform"/>
            <consortium name="The Broad Institute Genome Sequencing Center for Infectious Disease"/>
            <person name="Wu L."/>
            <person name="Ma J."/>
        </authorList>
    </citation>
    <scope>NUCLEOTIDE SEQUENCE [LARGE SCALE GENOMIC DNA]</scope>
    <source>
        <strain evidence="4">JCM 17551</strain>
    </source>
</reference>
<dbReference type="InterPro" id="IPR036013">
    <property type="entry name" value="Band_7/SPFH_dom_sf"/>
</dbReference>
<evidence type="ECO:0000313" key="3">
    <source>
        <dbReference type="EMBL" id="GAA3918326.1"/>
    </source>
</evidence>
<comment type="caution">
    <text evidence="3">The sequence shown here is derived from an EMBL/GenBank/DDBJ whole genome shotgun (WGS) entry which is preliminary data.</text>
</comment>
<dbReference type="RefSeq" id="WP_344796467.1">
    <property type="nucleotide sequence ID" value="NZ_BAABBN010000004.1"/>
</dbReference>
<dbReference type="SUPFAM" id="SSF117892">
    <property type="entry name" value="Band 7/SPFH domain"/>
    <property type="match status" value="1"/>
</dbReference>
<dbReference type="Gene3D" id="3.30.479.30">
    <property type="entry name" value="Band 7 domain"/>
    <property type="match status" value="1"/>
</dbReference>
<feature type="domain" description="Band 7" evidence="2">
    <location>
        <begin position="22"/>
        <end position="208"/>
    </location>
</feature>
<accession>A0ABP7MCZ1</accession>
<dbReference type="Pfam" id="PF01145">
    <property type="entry name" value="Band_7"/>
    <property type="match status" value="1"/>
</dbReference>
<evidence type="ECO:0000313" key="4">
    <source>
        <dbReference type="Proteomes" id="UP001501565"/>
    </source>
</evidence>
<gene>
    <name evidence="3" type="ORF">GCM10022277_11920</name>
</gene>
<protein>
    <recommendedName>
        <fullName evidence="2">Band 7 domain-containing protein</fullName>
    </recommendedName>
</protein>
<sequence>MKKAITVILASLILAACGEHVEIPPAHVGKVLTKNGYAPDTLTPSKFRLEPCWAYCDRLIILEVSDKPLVEKLTVFMPKDKLNLAVDIRGTFSIPNDNTTINSLFDRIPAENEIIPAHKIYSTYGQQAVRGIVRSEITKYTIQDVLENRESISQNIHAAISDKLISTKTPLVISRFELADVQPPKVIVQAQEAAKKREIDIQQAEADAQVKLTEAELALEVAKKDRLVEREKAEAIAEQNRIAAKSITPEVLAYKKLETALAIYTELAKNGNTIIIPADSSGFSDITGDATLAKLLGKELK</sequence>
<evidence type="ECO:0000259" key="2">
    <source>
        <dbReference type="Pfam" id="PF01145"/>
    </source>
</evidence>
<name>A0ABP7MCZ1_9GAMM</name>
<dbReference type="Proteomes" id="UP001501565">
    <property type="component" value="Unassembled WGS sequence"/>
</dbReference>
<proteinExistence type="predicted"/>
<comment type="subcellular location">
    <subcellularLocation>
        <location evidence="1">Membrane</location>
        <topology evidence="1">Single-pass membrane protein</topology>
    </subcellularLocation>
</comment>
<evidence type="ECO:0000256" key="1">
    <source>
        <dbReference type="ARBA" id="ARBA00004167"/>
    </source>
</evidence>
<keyword evidence="4" id="KW-1185">Reference proteome</keyword>
<organism evidence="3 4">
    <name type="scientific">Litoribacillus peritrichatus</name>
    <dbReference type="NCBI Taxonomy" id="718191"/>
    <lineage>
        <taxon>Bacteria</taxon>
        <taxon>Pseudomonadati</taxon>
        <taxon>Pseudomonadota</taxon>
        <taxon>Gammaproteobacteria</taxon>
        <taxon>Oceanospirillales</taxon>
        <taxon>Oceanospirillaceae</taxon>
        <taxon>Litoribacillus</taxon>
    </lineage>
</organism>
<dbReference type="PROSITE" id="PS51257">
    <property type="entry name" value="PROKAR_LIPOPROTEIN"/>
    <property type="match status" value="1"/>
</dbReference>
<dbReference type="EMBL" id="BAABBN010000004">
    <property type="protein sequence ID" value="GAA3918326.1"/>
    <property type="molecule type" value="Genomic_DNA"/>
</dbReference>
<dbReference type="InterPro" id="IPR001107">
    <property type="entry name" value="Band_7"/>
</dbReference>